<reference evidence="3" key="2">
    <citation type="submission" date="2021-04" db="EMBL/GenBank/DDBJ databases">
        <authorList>
            <person name="Gilroy R."/>
        </authorList>
    </citation>
    <scope>NUCLEOTIDE SEQUENCE</scope>
    <source>
        <strain evidence="3">B3-3758</strain>
    </source>
</reference>
<dbReference type="EMBL" id="JAHLFO010000035">
    <property type="protein sequence ID" value="MBU3813428.1"/>
    <property type="molecule type" value="Genomic_DNA"/>
</dbReference>
<evidence type="ECO:0000313" key="4">
    <source>
        <dbReference type="Proteomes" id="UP000824236"/>
    </source>
</evidence>
<dbReference type="EMBL" id="JAHLFO010000119">
    <property type="protein sequence ID" value="MBU3814597.1"/>
    <property type="molecule type" value="Genomic_DNA"/>
</dbReference>
<evidence type="ECO:0000313" key="2">
    <source>
        <dbReference type="EMBL" id="MBU3813428.1"/>
    </source>
</evidence>
<dbReference type="PROSITE" id="PS51257">
    <property type="entry name" value="PROKAR_LIPOPROTEIN"/>
    <property type="match status" value="1"/>
</dbReference>
<evidence type="ECO:0000313" key="1">
    <source>
        <dbReference type="EMBL" id="MBU3812973.1"/>
    </source>
</evidence>
<gene>
    <name evidence="1" type="ORF">H9791_00485</name>
    <name evidence="2" type="ORF">H9791_02810</name>
    <name evidence="3" type="ORF">H9791_08850</name>
</gene>
<protein>
    <submittedName>
        <fullName evidence="3">Smalltalk protein</fullName>
    </submittedName>
</protein>
<dbReference type="InterPro" id="IPR045505">
    <property type="entry name" value="DUF6486"/>
</dbReference>
<dbReference type="Pfam" id="PF20096">
    <property type="entry name" value="DUF6486"/>
    <property type="match status" value="1"/>
</dbReference>
<sequence>MDKKSIWKMVIQTLISILSAIGTTLGLVSCMG</sequence>
<proteinExistence type="predicted"/>
<accession>A0A9E2KGB5</accession>
<organism evidence="3 4">
    <name type="scientific">Candidatus Bacteroides intestinipullorum</name>
    <dbReference type="NCBI Taxonomy" id="2838471"/>
    <lineage>
        <taxon>Bacteria</taxon>
        <taxon>Pseudomonadati</taxon>
        <taxon>Bacteroidota</taxon>
        <taxon>Bacteroidia</taxon>
        <taxon>Bacteroidales</taxon>
        <taxon>Bacteroidaceae</taxon>
        <taxon>Bacteroides</taxon>
    </lineage>
</organism>
<reference evidence="3" key="1">
    <citation type="journal article" date="2021" name="PeerJ">
        <title>Extensive microbial diversity within the chicken gut microbiome revealed by metagenomics and culture.</title>
        <authorList>
            <person name="Gilroy R."/>
            <person name="Ravi A."/>
            <person name="Getino M."/>
            <person name="Pursley I."/>
            <person name="Horton D.L."/>
            <person name="Alikhan N.F."/>
            <person name="Baker D."/>
            <person name="Gharbi K."/>
            <person name="Hall N."/>
            <person name="Watson M."/>
            <person name="Adriaenssens E.M."/>
            <person name="Foster-Nyarko E."/>
            <person name="Jarju S."/>
            <person name="Secka A."/>
            <person name="Antonio M."/>
            <person name="Oren A."/>
            <person name="Chaudhuri R.R."/>
            <person name="La Ragione R."/>
            <person name="Hildebrand F."/>
            <person name="Pallen M.J."/>
        </authorList>
    </citation>
    <scope>NUCLEOTIDE SEQUENCE</scope>
    <source>
        <strain evidence="3">B3-3758</strain>
    </source>
</reference>
<dbReference type="NCBIfam" id="NF033879">
    <property type="entry name" value="smalltalk"/>
    <property type="match status" value="1"/>
</dbReference>
<name>A0A9E2KGB5_9BACE</name>
<dbReference type="EMBL" id="JAHLFO010000004">
    <property type="protein sequence ID" value="MBU3812973.1"/>
    <property type="molecule type" value="Genomic_DNA"/>
</dbReference>
<dbReference type="AlphaFoldDB" id="A0A9E2KGB5"/>
<dbReference type="Proteomes" id="UP000824236">
    <property type="component" value="Unassembled WGS sequence"/>
</dbReference>
<evidence type="ECO:0000313" key="3">
    <source>
        <dbReference type="EMBL" id="MBU3814597.1"/>
    </source>
</evidence>
<comment type="caution">
    <text evidence="3">The sequence shown here is derived from an EMBL/GenBank/DDBJ whole genome shotgun (WGS) entry which is preliminary data.</text>
</comment>